<dbReference type="Proteomes" id="UP000619536">
    <property type="component" value="Unassembled WGS sequence"/>
</dbReference>
<organism evidence="1 2">
    <name type="scientific">Galliscardovia ingluviei</name>
    <dbReference type="NCBI Taxonomy" id="1769422"/>
    <lineage>
        <taxon>Bacteria</taxon>
        <taxon>Bacillati</taxon>
        <taxon>Actinomycetota</taxon>
        <taxon>Actinomycetes</taxon>
        <taxon>Bifidobacteriales</taxon>
        <taxon>Bifidobacteriaceae</taxon>
        <taxon>Galliscardovia</taxon>
    </lineage>
</organism>
<evidence type="ECO:0000313" key="2">
    <source>
        <dbReference type="Proteomes" id="UP000619536"/>
    </source>
</evidence>
<dbReference type="RefSeq" id="WP_188355757.1">
    <property type="nucleotide sequence ID" value="NZ_BMDH01000006.1"/>
</dbReference>
<accession>A0A8J3EXW9</accession>
<proteinExistence type="predicted"/>
<dbReference type="EMBL" id="BMDH01000006">
    <property type="protein sequence ID" value="GGI15440.1"/>
    <property type="molecule type" value="Genomic_DNA"/>
</dbReference>
<sequence>MSVAILGNRGIDTIALAAYTYFRNDPQTTGQWLYQRNIDAWNMHYNEHDTAPKFQQDLNYLNSIEVLGAVSAYRYQVADLDDPELFKFLNKIEREAIAHLDGYDDAWQLAFKEE</sequence>
<name>A0A8J3EXW9_9BIFI</name>
<gene>
    <name evidence="1" type="ORF">GCM10007377_15910</name>
</gene>
<dbReference type="AlphaFoldDB" id="A0A8J3EXW9"/>
<keyword evidence="2" id="KW-1185">Reference proteome</keyword>
<comment type="caution">
    <text evidence="1">The sequence shown here is derived from an EMBL/GenBank/DDBJ whole genome shotgun (WGS) entry which is preliminary data.</text>
</comment>
<reference evidence="1" key="2">
    <citation type="submission" date="2020-09" db="EMBL/GenBank/DDBJ databases">
        <authorList>
            <person name="Sun Q."/>
            <person name="Sedlacek I."/>
        </authorList>
    </citation>
    <scope>NUCLEOTIDE SEQUENCE</scope>
    <source>
        <strain evidence="1">CCM 8606</strain>
    </source>
</reference>
<reference evidence="1" key="1">
    <citation type="journal article" date="2014" name="Int. J. Syst. Evol. Microbiol.">
        <title>Complete genome sequence of Corynebacterium casei LMG S-19264T (=DSM 44701T), isolated from a smear-ripened cheese.</title>
        <authorList>
            <consortium name="US DOE Joint Genome Institute (JGI-PGF)"/>
            <person name="Walter F."/>
            <person name="Albersmeier A."/>
            <person name="Kalinowski J."/>
            <person name="Ruckert C."/>
        </authorList>
    </citation>
    <scope>NUCLEOTIDE SEQUENCE</scope>
    <source>
        <strain evidence="1">CCM 8606</strain>
    </source>
</reference>
<evidence type="ECO:0000313" key="1">
    <source>
        <dbReference type="EMBL" id="GGI15440.1"/>
    </source>
</evidence>
<protein>
    <submittedName>
        <fullName evidence="1">Uncharacterized protein</fullName>
    </submittedName>
</protein>